<evidence type="ECO:0000256" key="8">
    <source>
        <dbReference type="ARBA" id="ARBA00048283"/>
    </source>
</evidence>
<comment type="catalytic activity">
    <reaction evidence="11">
        <text>1-octadecanoyl-2-(5Z,8Z,11Z,14Z-eicosatetraenoyl)-sn-glycerol + H2O = 2-(5Z,8Z,11Z,14Z-eicosatetraenoyl)-glycerol + octadecanoate + H(+)</text>
        <dbReference type="Rhea" id="RHEA:38507"/>
        <dbReference type="ChEBI" id="CHEBI:15377"/>
        <dbReference type="ChEBI" id="CHEBI:15378"/>
        <dbReference type="ChEBI" id="CHEBI:25629"/>
        <dbReference type="ChEBI" id="CHEBI:52392"/>
        <dbReference type="ChEBI" id="CHEBI:75728"/>
    </reaction>
</comment>
<comment type="caution">
    <text evidence="13">The sequence shown here is derived from an EMBL/GenBank/DDBJ whole genome shotgun (WGS) entry which is preliminary data.</text>
</comment>
<comment type="catalytic activity">
    <reaction evidence="10">
        <text>1-octadecanoyl-2-(9Z-octadecenoyl)-sn-glycerol + H2O = 2-(9Z-octadecenoyl)-glycerol + octadecanoate + H(+)</text>
        <dbReference type="Rhea" id="RHEA:77103"/>
        <dbReference type="ChEBI" id="CHEBI:15377"/>
        <dbReference type="ChEBI" id="CHEBI:15378"/>
        <dbReference type="ChEBI" id="CHEBI:25629"/>
        <dbReference type="ChEBI" id="CHEBI:73990"/>
        <dbReference type="ChEBI" id="CHEBI:75468"/>
    </reaction>
</comment>
<dbReference type="InterPro" id="IPR029058">
    <property type="entry name" value="AB_hydrolase_fold"/>
</dbReference>
<evidence type="ECO:0000259" key="12">
    <source>
        <dbReference type="Pfam" id="PF00561"/>
    </source>
</evidence>
<evidence type="ECO:0000256" key="6">
    <source>
        <dbReference type="ARBA" id="ARBA00043742"/>
    </source>
</evidence>
<feature type="domain" description="AB hydrolase-1" evidence="12">
    <location>
        <begin position="2"/>
        <end position="46"/>
    </location>
</feature>
<dbReference type="PANTHER" id="PTHR46118:SF4">
    <property type="entry name" value="PROTEIN ABHD11"/>
    <property type="match status" value="1"/>
</dbReference>
<comment type="similarity">
    <text evidence="1">Belongs to the AB hydrolase superfamily.</text>
</comment>
<name>A0AAV1ZRR7_9ARAC</name>
<evidence type="ECO:0000256" key="9">
    <source>
        <dbReference type="ARBA" id="ARBA00048504"/>
    </source>
</evidence>
<feature type="domain" description="AB hydrolase-1" evidence="12">
    <location>
        <begin position="153"/>
        <end position="396"/>
    </location>
</feature>
<proteinExistence type="inferred from homology"/>
<evidence type="ECO:0000313" key="13">
    <source>
        <dbReference type="EMBL" id="CAL1274471.1"/>
    </source>
</evidence>
<dbReference type="EMBL" id="CAXIEN010000077">
    <property type="protein sequence ID" value="CAL1274471.1"/>
    <property type="molecule type" value="Genomic_DNA"/>
</dbReference>
<evidence type="ECO:0000256" key="7">
    <source>
        <dbReference type="ARBA" id="ARBA00044064"/>
    </source>
</evidence>
<evidence type="ECO:0000256" key="11">
    <source>
        <dbReference type="ARBA" id="ARBA00048919"/>
    </source>
</evidence>
<accession>A0AAV1ZRR7</accession>
<evidence type="ECO:0000256" key="1">
    <source>
        <dbReference type="ARBA" id="ARBA00008645"/>
    </source>
</evidence>
<reference evidence="13 14" key="1">
    <citation type="submission" date="2024-04" db="EMBL/GenBank/DDBJ databases">
        <authorList>
            <person name="Rising A."/>
            <person name="Reimegard J."/>
            <person name="Sonavane S."/>
            <person name="Akerstrom W."/>
            <person name="Nylinder S."/>
            <person name="Hedman E."/>
            <person name="Kallberg Y."/>
        </authorList>
    </citation>
    <scope>NUCLEOTIDE SEQUENCE [LARGE SCALE GENOMIC DNA]</scope>
</reference>
<comment type="catalytic activity">
    <reaction evidence="9">
        <text>1,2-didecanoylglycerol + H2O = decanoylglycerol + decanoate + H(+)</text>
        <dbReference type="Rhea" id="RHEA:48596"/>
        <dbReference type="ChEBI" id="CHEBI:11152"/>
        <dbReference type="ChEBI" id="CHEBI:15377"/>
        <dbReference type="ChEBI" id="CHEBI:15378"/>
        <dbReference type="ChEBI" id="CHEBI:27689"/>
        <dbReference type="ChEBI" id="CHEBI:90605"/>
    </reaction>
</comment>
<dbReference type="GO" id="GO:0005739">
    <property type="term" value="C:mitochondrion"/>
    <property type="evidence" value="ECO:0007669"/>
    <property type="project" value="TreeGrafter"/>
</dbReference>
<protein>
    <recommendedName>
        <fullName evidence="7">sn-1-specific diacylglycerol lipase ABHD11</fullName>
        <ecNumber evidence="3">3.1.1.116</ecNumber>
    </recommendedName>
    <alternativeName>
        <fullName evidence="4">Alpha/beta hydrolase domain-containing protein 11</fullName>
    </alternativeName>
</protein>
<sequence length="411" mass="46173">MIEDIKHLIDQLKAPKAIVLGHSLGGKIAVHLALTYPERVEKIIVEDMRPNGVTPEGLKETKFYCKVLKELEKDIPLGVSEIDAKNAFLKLLNESLQKLKMFLLSVLVCFSSLLQASLFTPISAAKPKPMELKYSCIEVTSVENQDQRPDDVPIILLHGLTGSKESWNGIFEVLALETKKEACIVDLRNHGESPWNNEEYDVVAMTEDIKHLLDRLKAPKAIILGHSLGGKIAIHLALNYPERVEKVIVEDVLPNGISPEALKETKYYFKALKELEKDIPQGVSEIDAKNAFLKLLNERLRELNPSFKPFETTEFIPIKCSDGKCQFSTNPVLFDTVLRNIDELNNESSGQFDGPALFIYGGQSETKLGDEENNVKKLFPKAKLVEVEEAGHVVHTFKQFTIEVIKFINDK</sequence>
<comment type="catalytic activity">
    <reaction evidence="8">
        <text>1-octadecanoyl-2-(4Z,7Z,10Z,13Z,16Z,19Z-docosahexaenoyl)-sn-glycerol + H2O = 2-(4Z,7Z,10Z,13Z,16Z,19Z-docosahexaenoyl)-glycerol + octadecanoate + H(+)</text>
        <dbReference type="Rhea" id="RHEA:77107"/>
        <dbReference type="ChEBI" id="CHEBI:15377"/>
        <dbReference type="ChEBI" id="CHEBI:15378"/>
        <dbReference type="ChEBI" id="CHEBI:25629"/>
        <dbReference type="ChEBI" id="CHEBI:77129"/>
        <dbReference type="ChEBI" id="CHEBI:186738"/>
    </reaction>
</comment>
<dbReference type="PANTHER" id="PTHR46118">
    <property type="entry name" value="PROTEIN ABHD11"/>
    <property type="match status" value="1"/>
</dbReference>
<dbReference type="PRINTS" id="PR00111">
    <property type="entry name" value="ABHYDROLASE"/>
</dbReference>
<dbReference type="Gene3D" id="3.40.50.1820">
    <property type="entry name" value="alpha/beta hydrolase"/>
    <property type="match status" value="2"/>
</dbReference>
<dbReference type="GO" id="GO:0052689">
    <property type="term" value="F:carboxylic ester hydrolase activity"/>
    <property type="evidence" value="ECO:0007669"/>
    <property type="project" value="TreeGrafter"/>
</dbReference>
<evidence type="ECO:0000256" key="2">
    <source>
        <dbReference type="ARBA" id="ARBA00022801"/>
    </source>
</evidence>
<evidence type="ECO:0000256" key="3">
    <source>
        <dbReference type="ARBA" id="ARBA00026104"/>
    </source>
</evidence>
<dbReference type="SUPFAM" id="SSF53474">
    <property type="entry name" value="alpha/beta-Hydrolases"/>
    <property type="match status" value="2"/>
</dbReference>
<dbReference type="InterPro" id="IPR000073">
    <property type="entry name" value="AB_hydrolase_1"/>
</dbReference>
<evidence type="ECO:0000256" key="10">
    <source>
        <dbReference type="ARBA" id="ARBA00048513"/>
    </source>
</evidence>
<dbReference type="Pfam" id="PF00561">
    <property type="entry name" value="Abhydrolase_1"/>
    <property type="match status" value="2"/>
</dbReference>
<gene>
    <name evidence="13" type="ORF">LARSCL_LOCUS7481</name>
</gene>
<evidence type="ECO:0000256" key="4">
    <source>
        <dbReference type="ARBA" id="ARBA00042703"/>
    </source>
</evidence>
<comment type="catalytic activity">
    <reaction evidence="6">
        <text>a 1,3-diacyl-sn-glycerol + H2O = a 1-acyl-sn-glycerol + a fatty acid + H(+)</text>
        <dbReference type="Rhea" id="RHEA:38503"/>
        <dbReference type="ChEBI" id="CHEBI:15377"/>
        <dbReference type="ChEBI" id="CHEBI:15378"/>
        <dbReference type="ChEBI" id="CHEBI:28868"/>
        <dbReference type="ChEBI" id="CHEBI:64683"/>
        <dbReference type="ChEBI" id="CHEBI:77272"/>
    </reaction>
</comment>
<organism evidence="13 14">
    <name type="scientific">Larinioides sclopetarius</name>
    <dbReference type="NCBI Taxonomy" id="280406"/>
    <lineage>
        <taxon>Eukaryota</taxon>
        <taxon>Metazoa</taxon>
        <taxon>Ecdysozoa</taxon>
        <taxon>Arthropoda</taxon>
        <taxon>Chelicerata</taxon>
        <taxon>Arachnida</taxon>
        <taxon>Araneae</taxon>
        <taxon>Araneomorphae</taxon>
        <taxon>Entelegynae</taxon>
        <taxon>Araneoidea</taxon>
        <taxon>Araneidae</taxon>
        <taxon>Larinioides</taxon>
    </lineage>
</organism>
<comment type="catalytic activity">
    <reaction evidence="5">
        <text>a 1,2-diacyl-sn-glycerol + H2O = a 2-acylglycerol + a fatty acid + H(+)</text>
        <dbReference type="Rhea" id="RHEA:33275"/>
        <dbReference type="ChEBI" id="CHEBI:15377"/>
        <dbReference type="ChEBI" id="CHEBI:15378"/>
        <dbReference type="ChEBI" id="CHEBI:17389"/>
        <dbReference type="ChEBI" id="CHEBI:17815"/>
        <dbReference type="ChEBI" id="CHEBI:28868"/>
        <dbReference type="EC" id="3.1.1.116"/>
    </reaction>
</comment>
<dbReference type="AlphaFoldDB" id="A0AAV1ZRR7"/>
<keyword evidence="2" id="KW-0378">Hydrolase</keyword>
<dbReference type="EC" id="3.1.1.116" evidence="3"/>
<evidence type="ECO:0000313" key="14">
    <source>
        <dbReference type="Proteomes" id="UP001497382"/>
    </source>
</evidence>
<dbReference type="Proteomes" id="UP001497382">
    <property type="component" value="Unassembled WGS sequence"/>
</dbReference>
<keyword evidence="14" id="KW-1185">Reference proteome</keyword>
<evidence type="ECO:0000256" key="5">
    <source>
        <dbReference type="ARBA" id="ARBA00043667"/>
    </source>
</evidence>